<dbReference type="OrthoDB" id="2788229at2759"/>
<reference evidence="2 3" key="1">
    <citation type="journal article" date="2020" name="ISME J.">
        <title>Uncovering the hidden diversity of litter-decomposition mechanisms in mushroom-forming fungi.</title>
        <authorList>
            <person name="Floudas D."/>
            <person name="Bentzer J."/>
            <person name="Ahren D."/>
            <person name="Johansson T."/>
            <person name="Persson P."/>
            <person name="Tunlid A."/>
        </authorList>
    </citation>
    <scope>NUCLEOTIDE SEQUENCE [LARGE SCALE GENOMIC DNA]</scope>
    <source>
        <strain evidence="2 3">CBS 175.51</strain>
    </source>
</reference>
<dbReference type="AlphaFoldDB" id="A0A8H5CEH9"/>
<accession>A0A8H5CEH9</accession>
<feature type="compositionally biased region" description="Polar residues" evidence="1">
    <location>
        <begin position="55"/>
        <end position="69"/>
    </location>
</feature>
<proteinExistence type="predicted"/>
<feature type="compositionally biased region" description="Low complexity" evidence="1">
    <location>
        <begin position="8"/>
        <end position="23"/>
    </location>
</feature>
<protein>
    <submittedName>
        <fullName evidence="2">Uncharacterized protein</fullName>
    </submittedName>
</protein>
<name>A0A8H5CEH9_9AGAR</name>
<feature type="compositionally biased region" description="Polar residues" evidence="1">
    <location>
        <begin position="77"/>
        <end position="86"/>
    </location>
</feature>
<evidence type="ECO:0000256" key="1">
    <source>
        <dbReference type="SAM" id="MobiDB-lite"/>
    </source>
</evidence>
<dbReference type="Proteomes" id="UP000541558">
    <property type="component" value="Unassembled WGS sequence"/>
</dbReference>
<comment type="caution">
    <text evidence="2">The sequence shown here is derived from an EMBL/GenBank/DDBJ whole genome shotgun (WGS) entry which is preliminary data.</text>
</comment>
<dbReference type="EMBL" id="JAACJK010000004">
    <property type="protein sequence ID" value="KAF5340322.1"/>
    <property type="molecule type" value="Genomic_DNA"/>
</dbReference>
<sequence>MPHPLSVSISSLMEETTSTLSSTDRIRVTPRKTTRGRCLGDNLLVQVCTSAAQRASGTRVSPTATSSAGPSRATHGPTHSTRNPLSPMSAPPPQFSRAGYTRAAIPLEILDLAVTRHLEDDQLALKALSLTCRYFCVRTRPQIFRRLHLYMHPTYNQKRGHFLAEILSGGRHLIPHIKHVVVSTLFHEDSCRPHLREDREALRVLLNLTAMTKLSIWGYRNKSWDAIPTNVQLAIRTGMRGKRLSAVEVTDMSNFPVYLLEGCRSLKDLSLSGTPRCHPANDKDELAKRTMTFAVNHGLQEPRPIYLEKLNLTMPGPELVTLTDWILSDQSALNISLAKSMHVHHRYSYSFLDHPTSVARLLDACYSTVEDVDIELFTPSHTVDITAPLADLVGESKATAAPACDRDHLGSTRVVEDVYNLIDIAKLKSLRRLYVSFRIPNMYDERRHVTLLSRIFRNVNEEGRASQLEELGMFFWQGHNPFGEVKEESRLRQKLAESGSWDHFDCALSSAGSRFAPKRVVIQLAKVADLTEGAKLMEMCLPRLTSRGVLAMSDTIKRVNN</sequence>
<evidence type="ECO:0000313" key="3">
    <source>
        <dbReference type="Proteomes" id="UP000541558"/>
    </source>
</evidence>
<feature type="region of interest" description="Disordered" evidence="1">
    <location>
        <begin position="55"/>
        <end position="97"/>
    </location>
</feature>
<gene>
    <name evidence="2" type="ORF">D9611_007903</name>
</gene>
<organism evidence="2 3">
    <name type="scientific">Ephemerocybe angulata</name>
    <dbReference type="NCBI Taxonomy" id="980116"/>
    <lineage>
        <taxon>Eukaryota</taxon>
        <taxon>Fungi</taxon>
        <taxon>Dikarya</taxon>
        <taxon>Basidiomycota</taxon>
        <taxon>Agaricomycotina</taxon>
        <taxon>Agaricomycetes</taxon>
        <taxon>Agaricomycetidae</taxon>
        <taxon>Agaricales</taxon>
        <taxon>Agaricineae</taxon>
        <taxon>Psathyrellaceae</taxon>
        <taxon>Ephemerocybe</taxon>
    </lineage>
</organism>
<feature type="region of interest" description="Disordered" evidence="1">
    <location>
        <begin position="1"/>
        <end position="32"/>
    </location>
</feature>
<keyword evidence="3" id="KW-1185">Reference proteome</keyword>
<evidence type="ECO:0000313" key="2">
    <source>
        <dbReference type="EMBL" id="KAF5340322.1"/>
    </source>
</evidence>